<dbReference type="AlphaFoldDB" id="A0A8D0APG5"/>
<protein>
    <submittedName>
        <fullName evidence="4">Uncharacterized protein</fullName>
    </submittedName>
</protein>
<dbReference type="Ensembl" id="ENSSLUT00000058996.1">
    <property type="protein sequence ID" value="ENSSLUP00000057330.1"/>
    <property type="gene ID" value="ENSSLUG00000024709.1"/>
</dbReference>
<evidence type="ECO:0000313" key="5">
    <source>
        <dbReference type="Proteomes" id="UP000694568"/>
    </source>
</evidence>
<keyword evidence="3" id="KW-0812">Transmembrane</keyword>
<dbReference type="Proteomes" id="UP000694568">
    <property type="component" value="Unplaced"/>
</dbReference>
<dbReference type="PANTHER" id="PTHR24306:SF0">
    <property type="entry name" value="7-ALPHA-HYDROXYCHOLEST-4-EN-3-ONE 12-ALPHA-HYDROXYLASE"/>
    <property type="match status" value="1"/>
</dbReference>
<dbReference type="GeneTree" id="ENSGT00940000153709"/>
<feature type="transmembrane region" description="Helical" evidence="3">
    <location>
        <begin position="177"/>
        <end position="195"/>
    </location>
</feature>
<name>A0A8D0APG5_SANLU</name>
<feature type="transmembrane region" description="Helical" evidence="3">
    <location>
        <begin position="12"/>
        <end position="30"/>
    </location>
</feature>
<dbReference type="Gene3D" id="1.10.630.10">
    <property type="entry name" value="Cytochrome P450"/>
    <property type="match status" value="1"/>
</dbReference>
<reference evidence="4" key="2">
    <citation type="submission" date="2025-09" db="UniProtKB">
        <authorList>
            <consortium name="Ensembl"/>
        </authorList>
    </citation>
    <scope>IDENTIFICATION</scope>
</reference>
<evidence type="ECO:0000256" key="3">
    <source>
        <dbReference type="SAM" id="Phobius"/>
    </source>
</evidence>
<accession>A0A8D0APG5</accession>
<dbReference type="GO" id="GO:0005506">
    <property type="term" value="F:iron ion binding"/>
    <property type="evidence" value="ECO:0007669"/>
    <property type="project" value="InterPro"/>
</dbReference>
<proteinExistence type="predicted"/>
<organism evidence="4 5">
    <name type="scientific">Sander lucioperca</name>
    <name type="common">Pike-perch</name>
    <name type="synonym">Perca lucioperca</name>
    <dbReference type="NCBI Taxonomy" id="283035"/>
    <lineage>
        <taxon>Eukaryota</taxon>
        <taxon>Metazoa</taxon>
        <taxon>Chordata</taxon>
        <taxon>Craniata</taxon>
        <taxon>Vertebrata</taxon>
        <taxon>Euteleostomi</taxon>
        <taxon>Actinopterygii</taxon>
        <taxon>Neopterygii</taxon>
        <taxon>Teleostei</taxon>
        <taxon>Neoteleostei</taxon>
        <taxon>Acanthomorphata</taxon>
        <taxon>Eupercaria</taxon>
        <taxon>Perciformes</taxon>
        <taxon>Percoidei</taxon>
        <taxon>Percidae</taxon>
        <taxon>Luciopercinae</taxon>
        <taxon>Sander</taxon>
    </lineage>
</organism>
<dbReference type="PRINTS" id="PR00465">
    <property type="entry name" value="EP450IV"/>
</dbReference>
<dbReference type="GO" id="GO:0008397">
    <property type="term" value="F:sterol 12-alpha-hydroxylase activity"/>
    <property type="evidence" value="ECO:0007669"/>
    <property type="project" value="TreeGrafter"/>
</dbReference>
<dbReference type="PANTHER" id="PTHR24306">
    <property type="match status" value="1"/>
</dbReference>
<evidence type="ECO:0000256" key="1">
    <source>
        <dbReference type="ARBA" id="ARBA00022723"/>
    </source>
</evidence>
<sequence>ALADGHDFAATNPSWFLAILIVGLYLLGVFRQRRPGEPPLDKGLIPWLGHGLEFCKDTIKFLEKMKQKYSDVFMVQLGGNYITFIIDPLSFGAFVKDSQEKLDFNMIARKLLHRVFGYKLLGNEHKIIMKSSYKHLRGPGLEVLTHSMMCNLQNVMLQNIGSSAVQKTWLEDSLYKLVTWLCVSSSSILVSFVALSSSSPDFR</sequence>
<keyword evidence="2" id="KW-0408">Iron</keyword>
<keyword evidence="3" id="KW-0472">Membrane</keyword>
<evidence type="ECO:0000313" key="4">
    <source>
        <dbReference type="Ensembl" id="ENSSLUP00000057330.1"/>
    </source>
</evidence>
<keyword evidence="1" id="KW-0479">Metal-binding</keyword>
<dbReference type="InterPro" id="IPR002403">
    <property type="entry name" value="Cyt_P450_E_grp-IV"/>
</dbReference>
<keyword evidence="3" id="KW-1133">Transmembrane helix</keyword>
<dbReference type="InterPro" id="IPR036396">
    <property type="entry name" value="Cyt_P450_sf"/>
</dbReference>
<evidence type="ECO:0000256" key="2">
    <source>
        <dbReference type="ARBA" id="ARBA00023004"/>
    </source>
</evidence>
<reference evidence="4" key="1">
    <citation type="submission" date="2025-08" db="UniProtKB">
        <authorList>
            <consortium name="Ensembl"/>
        </authorList>
    </citation>
    <scope>IDENTIFICATION</scope>
</reference>
<dbReference type="SUPFAM" id="SSF48264">
    <property type="entry name" value="Cytochrome P450"/>
    <property type="match status" value="1"/>
</dbReference>
<keyword evidence="5" id="KW-1185">Reference proteome</keyword>
<dbReference type="GO" id="GO:0020037">
    <property type="term" value="F:heme binding"/>
    <property type="evidence" value="ECO:0007669"/>
    <property type="project" value="InterPro"/>
</dbReference>